<dbReference type="Gene3D" id="1.10.630.10">
    <property type="entry name" value="Cytochrome P450"/>
    <property type="match status" value="1"/>
</dbReference>
<dbReference type="GO" id="GO:0020037">
    <property type="term" value="F:heme binding"/>
    <property type="evidence" value="ECO:0007669"/>
    <property type="project" value="InterPro"/>
</dbReference>
<reference evidence="9 10" key="1">
    <citation type="submission" date="2018-02" db="EMBL/GenBank/DDBJ databases">
        <title>The genomes of Aspergillus section Nigri reveals drivers in fungal speciation.</title>
        <authorList>
            <consortium name="DOE Joint Genome Institute"/>
            <person name="Vesth T.C."/>
            <person name="Nybo J."/>
            <person name="Theobald S."/>
            <person name="Brandl J."/>
            <person name="Frisvad J.C."/>
            <person name="Nielsen K.F."/>
            <person name="Lyhne E.K."/>
            <person name="Kogle M.E."/>
            <person name="Kuo A."/>
            <person name="Riley R."/>
            <person name="Clum A."/>
            <person name="Nolan M."/>
            <person name="Lipzen A."/>
            <person name="Salamov A."/>
            <person name="Henrissat B."/>
            <person name="Wiebenga A."/>
            <person name="De vries R.P."/>
            <person name="Grigoriev I.V."/>
            <person name="Mortensen U.H."/>
            <person name="Andersen M.R."/>
            <person name="Baker S.E."/>
        </authorList>
    </citation>
    <scope>NUCLEOTIDE SEQUENCE [LARGE SCALE GENOMIC DNA]</scope>
    <source>
        <strain evidence="9 10">CBS 707.79</strain>
    </source>
</reference>
<dbReference type="SUPFAM" id="SSF48264">
    <property type="entry name" value="Cytochrome P450"/>
    <property type="match status" value="1"/>
</dbReference>
<dbReference type="AlphaFoldDB" id="A0A319DT91"/>
<dbReference type="PANTHER" id="PTHR24305:SF157">
    <property type="entry name" value="N-ACETYLTRYPTOPHAN 6-HYDROXYLASE IVOC-RELATED"/>
    <property type="match status" value="1"/>
</dbReference>
<keyword evidence="4 8" id="KW-0479">Metal-binding</keyword>
<dbReference type="InterPro" id="IPR002403">
    <property type="entry name" value="Cyt_P450_E_grp-IV"/>
</dbReference>
<dbReference type="PANTHER" id="PTHR24305">
    <property type="entry name" value="CYTOCHROME P450"/>
    <property type="match status" value="1"/>
</dbReference>
<dbReference type="GO" id="GO:0016705">
    <property type="term" value="F:oxidoreductase activity, acting on paired donors, with incorporation or reduction of molecular oxygen"/>
    <property type="evidence" value="ECO:0007669"/>
    <property type="project" value="InterPro"/>
</dbReference>
<keyword evidence="6 8" id="KW-0408">Iron</keyword>
<dbReference type="OrthoDB" id="3945418at2759"/>
<name>A0A319DT91_9EURO</name>
<dbReference type="InterPro" id="IPR001128">
    <property type="entry name" value="Cyt_P450"/>
</dbReference>
<dbReference type="Proteomes" id="UP000247810">
    <property type="component" value="Unassembled WGS sequence"/>
</dbReference>
<evidence type="ECO:0000256" key="8">
    <source>
        <dbReference type="PIRSR" id="PIRSR602403-1"/>
    </source>
</evidence>
<evidence type="ECO:0000256" key="6">
    <source>
        <dbReference type="ARBA" id="ARBA00023004"/>
    </source>
</evidence>
<evidence type="ECO:0000313" key="9">
    <source>
        <dbReference type="EMBL" id="PYH91308.1"/>
    </source>
</evidence>
<evidence type="ECO:0000313" key="10">
    <source>
        <dbReference type="Proteomes" id="UP000247810"/>
    </source>
</evidence>
<dbReference type="InterPro" id="IPR036396">
    <property type="entry name" value="Cyt_P450_sf"/>
</dbReference>
<evidence type="ECO:0000256" key="4">
    <source>
        <dbReference type="ARBA" id="ARBA00022723"/>
    </source>
</evidence>
<dbReference type="GO" id="GO:0005506">
    <property type="term" value="F:iron ion binding"/>
    <property type="evidence" value="ECO:0007669"/>
    <property type="project" value="InterPro"/>
</dbReference>
<dbReference type="PRINTS" id="PR00385">
    <property type="entry name" value="P450"/>
</dbReference>
<dbReference type="GO" id="GO:0004497">
    <property type="term" value="F:monooxygenase activity"/>
    <property type="evidence" value="ECO:0007669"/>
    <property type="project" value="UniProtKB-KW"/>
</dbReference>
<dbReference type="Pfam" id="PF00067">
    <property type="entry name" value="p450"/>
    <property type="match status" value="1"/>
</dbReference>
<keyword evidence="3 8" id="KW-0349">Heme</keyword>
<evidence type="ECO:0000256" key="3">
    <source>
        <dbReference type="ARBA" id="ARBA00022617"/>
    </source>
</evidence>
<comment type="cofactor">
    <cofactor evidence="1 8">
        <name>heme</name>
        <dbReference type="ChEBI" id="CHEBI:30413"/>
    </cofactor>
</comment>
<evidence type="ECO:0000256" key="7">
    <source>
        <dbReference type="ARBA" id="ARBA00023033"/>
    </source>
</evidence>
<evidence type="ECO:0000256" key="1">
    <source>
        <dbReference type="ARBA" id="ARBA00001971"/>
    </source>
</evidence>
<dbReference type="VEuPathDB" id="FungiDB:BO71DRAFT_460220"/>
<sequence>MWLFLLSAVFAYIFLQSIYRLYFHPLSHIPGPKLAAISYLPHFYHSVIRGGKFLWEIEKMHKQYGPTVRINPREVHITDPSFYDEIYASGKRKRNKDRHLVAFNTSPLSTPATMDHDLHRARRSQMSHFFSKKAVLELNQGIQAKVSLLVKFIERAHANNTIVPMSSAFAALTGDIITHYLYGQDSQYMSSPDLSGNIIWDAIAEITNSSHVFEFFPIIPILLRSLPARLMRVVQPKLAAVYDRQDQIEEQSKQTLAEKGYLSSAGTIYQALIHPDIPPEERSLARLRDESFIVLVGGTETAGATLTFAAYHIIRNRSIYVKLQNELRGAMPTPTSFLDSSRLEQLPYLTGVINEALRLGAPALRSARVAPFEALKYKDYVIPPNTPVSTISHFVHRNKEIFPDPETFNPDRWVLAAEKGENLTKYLVTFTRGSRVCVGMNLACAELYLTIAALVRRFDLELYDTPPENMGFAREMIVQRPEKGVWTLKVRVVRVVEE</sequence>
<dbReference type="InterPro" id="IPR050121">
    <property type="entry name" value="Cytochrome_P450_monoxygenase"/>
</dbReference>
<keyword evidence="10" id="KW-1185">Reference proteome</keyword>
<evidence type="ECO:0000256" key="2">
    <source>
        <dbReference type="ARBA" id="ARBA00010617"/>
    </source>
</evidence>
<keyword evidence="5" id="KW-0560">Oxidoreductase</keyword>
<comment type="similarity">
    <text evidence="2">Belongs to the cytochrome P450 family.</text>
</comment>
<feature type="binding site" description="axial binding residue" evidence="8">
    <location>
        <position position="437"/>
    </location>
    <ligand>
        <name>heme</name>
        <dbReference type="ChEBI" id="CHEBI:30413"/>
    </ligand>
    <ligandPart>
        <name>Fe</name>
        <dbReference type="ChEBI" id="CHEBI:18248"/>
    </ligandPart>
</feature>
<organism evidence="9 10">
    <name type="scientific">Aspergillus ellipticus CBS 707.79</name>
    <dbReference type="NCBI Taxonomy" id="1448320"/>
    <lineage>
        <taxon>Eukaryota</taxon>
        <taxon>Fungi</taxon>
        <taxon>Dikarya</taxon>
        <taxon>Ascomycota</taxon>
        <taxon>Pezizomycotina</taxon>
        <taxon>Eurotiomycetes</taxon>
        <taxon>Eurotiomycetidae</taxon>
        <taxon>Eurotiales</taxon>
        <taxon>Aspergillaceae</taxon>
        <taxon>Aspergillus</taxon>
        <taxon>Aspergillus subgen. Circumdati</taxon>
    </lineage>
</organism>
<protein>
    <submittedName>
        <fullName evidence="9">Benzoate 4-monooxygenase cytochrome P450</fullName>
    </submittedName>
</protein>
<proteinExistence type="inferred from homology"/>
<gene>
    <name evidence="9" type="ORF">BO71DRAFT_460220</name>
</gene>
<evidence type="ECO:0000256" key="5">
    <source>
        <dbReference type="ARBA" id="ARBA00023002"/>
    </source>
</evidence>
<dbReference type="CDD" id="cd11062">
    <property type="entry name" value="CYP58-like"/>
    <property type="match status" value="1"/>
</dbReference>
<dbReference type="STRING" id="1448320.A0A319DT91"/>
<accession>A0A319DT91</accession>
<dbReference type="EMBL" id="KZ825949">
    <property type="protein sequence ID" value="PYH91308.1"/>
    <property type="molecule type" value="Genomic_DNA"/>
</dbReference>
<keyword evidence="7 9" id="KW-0503">Monooxygenase</keyword>
<dbReference type="PRINTS" id="PR00465">
    <property type="entry name" value="EP450IV"/>
</dbReference>